<organism evidence="1 2">
    <name type="scientific">Pluralibacter gergoviae</name>
    <name type="common">Enterobacter gergoviae</name>
    <dbReference type="NCBI Taxonomy" id="61647"/>
    <lineage>
        <taxon>Bacteria</taxon>
        <taxon>Pseudomonadati</taxon>
        <taxon>Pseudomonadota</taxon>
        <taxon>Gammaproteobacteria</taxon>
        <taxon>Enterobacterales</taxon>
        <taxon>Enterobacteriaceae</taxon>
        <taxon>Pluralibacter</taxon>
    </lineage>
</organism>
<evidence type="ECO:0000313" key="1">
    <source>
        <dbReference type="EMBL" id="MDQ2309132.1"/>
    </source>
</evidence>
<dbReference type="Proteomes" id="UP001236270">
    <property type="component" value="Unassembled WGS sequence"/>
</dbReference>
<name>A0AAW8HKZ6_PLUGE</name>
<dbReference type="EMBL" id="JAVDNV010000005">
    <property type="protein sequence ID" value="MDQ2309132.1"/>
    <property type="molecule type" value="Genomic_DNA"/>
</dbReference>
<comment type="caution">
    <text evidence="1">The sequence shown here is derived from an EMBL/GenBank/DDBJ whole genome shotgun (WGS) entry which is preliminary data.</text>
</comment>
<dbReference type="GeneID" id="61383327"/>
<dbReference type="RefSeq" id="WP_043086174.1">
    <property type="nucleotide sequence ID" value="NZ_CBCSIS010000004.1"/>
</dbReference>
<dbReference type="AlphaFoldDB" id="A0AAW8HKZ6"/>
<accession>A0AAW8HKZ6</accession>
<dbReference type="KEGG" id="pge:LG71_25275"/>
<evidence type="ECO:0000313" key="2">
    <source>
        <dbReference type="Proteomes" id="UP001236270"/>
    </source>
</evidence>
<reference evidence="1" key="1">
    <citation type="submission" date="2023-08" db="EMBL/GenBank/DDBJ databases">
        <title>WGS of pathogenic bacterial species, Los Angeles County Public Health Laboratories.</title>
        <authorList>
            <person name="Garrigues J.M."/>
            <person name="Green N.M."/>
        </authorList>
    </citation>
    <scope>NUCLEOTIDE SEQUENCE</scope>
    <source>
        <strain evidence="1">LACPHL-BACT-2023-00068</strain>
    </source>
</reference>
<sequence length="65" mass="7270">MSKNDPHQLQLPILVEVGSPMKEKRVSSRAAESERAFQRQYGASAADEDIYSAMANRYWQGLAGK</sequence>
<protein>
    <submittedName>
        <fullName evidence="1">Uncharacterized protein</fullName>
    </submittedName>
</protein>
<gene>
    <name evidence="1" type="ORF">RBJ30_08470</name>
</gene>
<proteinExistence type="predicted"/>